<feature type="binding site" evidence="16">
    <location>
        <begin position="14"/>
        <end position="19"/>
    </location>
    <ligand>
        <name>NAD(+)</name>
        <dbReference type="ChEBI" id="CHEBI:57540"/>
    </ligand>
</feature>
<comment type="catalytic activity">
    <reaction evidence="13">
        <text>sn-glycerol 3-phosphate + NAD(+) = dihydroxyacetone phosphate + NADH + H(+)</text>
        <dbReference type="Rhea" id="RHEA:11092"/>
        <dbReference type="ChEBI" id="CHEBI:15378"/>
        <dbReference type="ChEBI" id="CHEBI:57540"/>
        <dbReference type="ChEBI" id="CHEBI:57597"/>
        <dbReference type="ChEBI" id="CHEBI:57642"/>
        <dbReference type="ChEBI" id="CHEBI:57945"/>
        <dbReference type="EC" id="1.1.1.94"/>
    </reaction>
</comment>
<feature type="binding site" evidence="13">
    <location>
        <position position="261"/>
    </location>
    <ligand>
        <name>sn-glycerol 3-phosphate</name>
        <dbReference type="ChEBI" id="CHEBI:57597"/>
    </ligand>
</feature>
<feature type="binding site" evidence="13">
    <location>
        <position position="112"/>
    </location>
    <ligand>
        <name>sn-glycerol 3-phosphate</name>
        <dbReference type="ChEBI" id="CHEBI:57597"/>
    </ligand>
</feature>
<evidence type="ECO:0000256" key="2">
    <source>
        <dbReference type="ARBA" id="ARBA00022516"/>
    </source>
</evidence>
<keyword evidence="4 13" id="KW-0560">Oxidoreductase</keyword>
<keyword evidence="5 13" id="KW-0520">NAD</keyword>
<dbReference type="PANTHER" id="PTHR11728">
    <property type="entry name" value="GLYCEROL-3-PHOSPHATE DEHYDROGENASE"/>
    <property type="match status" value="1"/>
</dbReference>
<dbReference type="SUPFAM" id="SSF51735">
    <property type="entry name" value="NAD(P)-binding Rossmann-fold domains"/>
    <property type="match status" value="1"/>
</dbReference>
<sequence>MTKPEQFSPIAVLGSGSFGTALAILLAGNGNPTRLWSRDAEQVALMQQQRCNAKYLPDAPFPSTLEVTSDLAQALDGVRDILIATPSHAFSESLKNIKPLVGNDVRLVWACKGLEPGTGRFLHELAAEMFGASTPMAVLSGPTFAKELATAMPTAITLASNNETLTNDMTERLVNSAFRVYTSDDLIGVQLGGALKNVVAVGAGIADGMGFGANARTALITRGLAEIQRLGLKLGGKPETFQGMAGLGDLILTCTDNQSRNRRFGLALGHGVGVEQAIEEIGQVVEGAKNAHQAVLLSEKYNVDMPISQAIYRIVHEGADPVQQAYELLGRDLKQEGQ</sequence>
<feature type="binding site" evidence="13">
    <location>
        <position position="259"/>
    </location>
    <ligand>
        <name>sn-glycerol 3-phosphate</name>
        <dbReference type="ChEBI" id="CHEBI:57597"/>
    </ligand>
</feature>
<dbReference type="InterPro" id="IPR006109">
    <property type="entry name" value="G3P_DH_NAD-dep_C"/>
</dbReference>
<dbReference type="Proteomes" id="UP001239782">
    <property type="component" value="Chromosome"/>
</dbReference>
<keyword evidence="13" id="KW-0963">Cytoplasm</keyword>
<evidence type="ECO:0000256" key="9">
    <source>
        <dbReference type="ARBA" id="ARBA00052716"/>
    </source>
</evidence>
<protein>
    <recommendedName>
        <fullName evidence="11 13">Glycerol-3-phosphate dehydrogenase [NAD(P)+]</fullName>
        <ecNumber evidence="10 13">1.1.1.94</ecNumber>
    </recommendedName>
    <alternativeName>
        <fullName evidence="13">NAD(P)(+)-dependent glycerol-3-phosphate dehydrogenase</fullName>
    </alternativeName>
    <alternativeName>
        <fullName evidence="12 13">NAD(P)H-dependent dihydroxyacetone-phosphate reductase</fullName>
    </alternativeName>
</protein>
<feature type="binding site" evidence="13">
    <location>
        <position position="17"/>
    </location>
    <ligand>
        <name>NADPH</name>
        <dbReference type="ChEBI" id="CHEBI:57783"/>
    </ligand>
</feature>
<evidence type="ECO:0000256" key="10">
    <source>
        <dbReference type="ARBA" id="ARBA00066687"/>
    </source>
</evidence>
<dbReference type="Gene3D" id="1.10.1040.10">
    <property type="entry name" value="N-(1-d-carboxylethyl)-l-norvaline Dehydrogenase, domain 2"/>
    <property type="match status" value="1"/>
</dbReference>
<feature type="binding site" evidence="13">
    <location>
        <position position="284"/>
    </location>
    <ligand>
        <name>NADPH</name>
        <dbReference type="ChEBI" id="CHEBI:57783"/>
    </ligand>
</feature>
<dbReference type="PRINTS" id="PR00077">
    <property type="entry name" value="GPDHDRGNASE"/>
</dbReference>
<evidence type="ECO:0000256" key="15">
    <source>
        <dbReference type="PIRSR" id="PIRSR000114-2"/>
    </source>
</evidence>
<dbReference type="NCBIfam" id="NF000942">
    <property type="entry name" value="PRK00094.1-4"/>
    <property type="match status" value="1"/>
</dbReference>
<keyword evidence="18" id="KW-0812">Transmembrane</keyword>
<dbReference type="PANTHER" id="PTHR11728:SF1">
    <property type="entry name" value="GLYCEROL-3-PHOSPHATE DEHYDROGENASE [NAD(+)] 2, CHLOROPLASTIC"/>
    <property type="match status" value="1"/>
</dbReference>
<evidence type="ECO:0000256" key="7">
    <source>
        <dbReference type="ARBA" id="ARBA00023209"/>
    </source>
</evidence>
<feature type="binding site" evidence="15">
    <location>
        <begin position="260"/>
        <end position="261"/>
    </location>
    <ligand>
        <name>substrate</name>
    </ligand>
</feature>
<dbReference type="InterPro" id="IPR011128">
    <property type="entry name" value="G3P_DH_NAD-dep_N"/>
</dbReference>
<accession>A0AA51RQU3</accession>
<feature type="binding site" evidence="13">
    <location>
        <position position="143"/>
    </location>
    <ligand>
        <name>sn-glycerol 3-phosphate</name>
        <dbReference type="ChEBI" id="CHEBI:57597"/>
    </ligand>
</feature>
<comment type="pathway">
    <text evidence="13">Membrane lipid metabolism; glycerophospholipid metabolism.</text>
</comment>
<feature type="binding site" evidence="13">
    <location>
        <position position="286"/>
    </location>
    <ligand>
        <name>NADPH</name>
        <dbReference type="ChEBI" id="CHEBI:57783"/>
    </ligand>
</feature>
<feature type="binding site" evidence="13">
    <location>
        <position position="38"/>
    </location>
    <ligand>
        <name>NADPH</name>
        <dbReference type="ChEBI" id="CHEBI:57783"/>
    </ligand>
</feature>
<evidence type="ECO:0000256" key="5">
    <source>
        <dbReference type="ARBA" id="ARBA00023027"/>
    </source>
</evidence>
<keyword evidence="22" id="KW-1185">Reference proteome</keyword>
<dbReference type="GO" id="GO:0051287">
    <property type="term" value="F:NAD binding"/>
    <property type="evidence" value="ECO:0007669"/>
    <property type="project" value="InterPro"/>
</dbReference>
<organism evidence="21 22">
    <name type="scientific">Pleionea litopenaei</name>
    <dbReference type="NCBI Taxonomy" id="3070815"/>
    <lineage>
        <taxon>Bacteria</taxon>
        <taxon>Pseudomonadati</taxon>
        <taxon>Pseudomonadota</taxon>
        <taxon>Gammaproteobacteria</taxon>
        <taxon>Oceanospirillales</taxon>
        <taxon>Pleioneaceae</taxon>
        <taxon>Pleionea</taxon>
    </lineage>
</organism>
<keyword evidence="18" id="KW-1133">Transmembrane helix</keyword>
<feature type="binding site" evidence="16">
    <location>
        <position position="145"/>
    </location>
    <ligand>
        <name>NAD(+)</name>
        <dbReference type="ChEBI" id="CHEBI:57540"/>
    </ligand>
</feature>
<feature type="transmembrane region" description="Helical" evidence="18">
    <location>
        <begin position="6"/>
        <end position="28"/>
    </location>
</feature>
<keyword evidence="2 13" id="KW-0444">Lipid biosynthesis</keyword>
<evidence type="ECO:0000256" key="8">
    <source>
        <dbReference type="ARBA" id="ARBA00023264"/>
    </source>
</evidence>
<dbReference type="FunFam" id="3.40.50.720:FF:000019">
    <property type="entry name" value="Glycerol-3-phosphate dehydrogenase [NAD(P)+]"/>
    <property type="match status" value="1"/>
</dbReference>
<feature type="active site" description="Proton acceptor" evidence="13 14">
    <location>
        <position position="196"/>
    </location>
</feature>
<feature type="binding site" evidence="13">
    <location>
        <position position="18"/>
    </location>
    <ligand>
        <name>NADPH</name>
        <dbReference type="ChEBI" id="CHEBI:57783"/>
    </ligand>
</feature>
<dbReference type="Pfam" id="PF01210">
    <property type="entry name" value="NAD_Gly3P_dh_N"/>
    <property type="match status" value="1"/>
</dbReference>
<feature type="binding site" evidence="16">
    <location>
        <position position="260"/>
    </location>
    <ligand>
        <name>NAD(+)</name>
        <dbReference type="ChEBI" id="CHEBI:57540"/>
    </ligand>
</feature>
<evidence type="ECO:0000256" key="1">
    <source>
        <dbReference type="ARBA" id="ARBA00011009"/>
    </source>
</evidence>
<keyword evidence="8 13" id="KW-1208">Phospholipid metabolism</keyword>
<keyword evidence="6 13" id="KW-0443">Lipid metabolism</keyword>
<dbReference type="Gene3D" id="3.40.50.720">
    <property type="entry name" value="NAD(P)-binding Rossmann-like Domain"/>
    <property type="match status" value="1"/>
</dbReference>
<dbReference type="EC" id="1.1.1.94" evidence="10 13"/>
<evidence type="ECO:0000256" key="14">
    <source>
        <dbReference type="PIRSR" id="PIRSR000114-1"/>
    </source>
</evidence>
<dbReference type="Pfam" id="PF07479">
    <property type="entry name" value="NAD_Gly3P_dh_C"/>
    <property type="match status" value="1"/>
</dbReference>
<dbReference type="NCBIfam" id="NF000939">
    <property type="entry name" value="PRK00094.1-1"/>
    <property type="match status" value="1"/>
</dbReference>
<evidence type="ECO:0000256" key="11">
    <source>
        <dbReference type="ARBA" id="ARBA00069372"/>
    </source>
</evidence>
<comment type="subcellular location">
    <subcellularLocation>
        <location evidence="13">Cytoplasm</location>
    </subcellularLocation>
</comment>
<feature type="binding site" evidence="13">
    <location>
        <position position="249"/>
    </location>
    <ligand>
        <name>sn-glycerol 3-phosphate</name>
        <dbReference type="ChEBI" id="CHEBI:57597"/>
    </ligand>
</feature>
<reference evidence="21 22" key="1">
    <citation type="submission" date="2023-08" db="EMBL/GenBank/DDBJ databases">
        <title>Pleionea litopenaei sp. nov., isolated from stomach of juvenile Litopenaeus vannamei.</title>
        <authorList>
            <person name="Rho A.M."/>
            <person name="Hwang C.Y."/>
        </authorList>
    </citation>
    <scope>NUCLEOTIDE SEQUENCE [LARGE SCALE GENOMIC DNA]</scope>
    <source>
        <strain evidence="21 22">HL-JVS1</strain>
    </source>
</reference>
<evidence type="ECO:0000256" key="4">
    <source>
        <dbReference type="ARBA" id="ARBA00023002"/>
    </source>
</evidence>
<keyword evidence="13" id="KW-0547">Nucleotide-binding</keyword>
<comment type="function">
    <text evidence="13">Catalyzes the reduction of the glycolytic intermediate dihydroxyacetone phosphate (DHAP) to sn-glycerol 3-phosphate (G3P), the key precursor for phospholipid synthesis.</text>
</comment>
<comment type="catalytic activity">
    <reaction evidence="9">
        <text>sn-glycerol 3-phosphate + NADP(+) = dihydroxyacetone phosphate + NADPH + H(+)</text>
        <dbReference type="Rhea" id="RHEA:11096"/>
        <dbReference type="ChEBI" id="CHEBI:15378"/>
        <dbReference type="ChEBI" id="CHEBI:57597"/>
        <dbReference type="ChEBI" id="CHEBI:57642"/>
        <dbReference type="ChEBI" id="CHEBI:57783"/>
        <dbReference type="ChEBI" id="CHEBI:58349"/>
        <dbReference type="EC" id="1.1.1.94"/>
    </reaction>
    <physiologicalReaction direction="right-to-left" evidence="9">
        <dbReference type="Rhea" id="RHEA:11098"/>
    </physiologicalReaction>
</comment>
<evidence type="ECO:0000256" key="18">
    <source>
        <dbReference type="SAM" id="Phobius"/>
    </source>
</evidence>
<evidence type="ECO:0000256" key="16">
    <source>
        <dbReference type="PIRSR" id="PIRSR000114-3"/>
    </source>
</evidence>
<gene>
    <name evidence="13 21" type="primary">gpsA</name>
    <name evidence="21" type="ORF">Q9312_11160</name>
</gene>
<feature type="binding site" evidence="13">
    <location>
        <position position="260"/>
    </location>
    <ligand>
        <name>NADPH</name>
        <dbReference type="ChEBI" id="CHEBI:57783"/>
    </ligand>
</feature>
<feature type="binding site" evidence="13">
    <location>
        <position position="145"/>
    </location>
    <ligand>
        <name>NADPH</name>
        <dbReference type="ChEBI" id="CHEBI:57783"/>
    </ligand>
</feature>
<dbReference type="FunFam" id="1.10.1040.10:FF:000001">
    <property type="entry name" value="Glycerol-3-phosphate dehydrogenase [NAD(P)+]"/>
    <property type="match status" value="1"/>
</dbReference>
<dbReference type="PIRSF" id="PIRSF000114">
    <property type="entry name" value="Glycerol-3-P_dh"/>
    <property type="match status" value="1"/>
</dbReference>
<dbReference type="AlphaFoldDB" id="A0AA51RQU3"/>
<feature type="binding site" evidence="13">
    <location>
        <position position="141"/>
    </location>
    <ligand>
        <name>sn-glycerol 3-phosphate</name>
        <dbReference type="ChEBI" id="CHEBI:57597"/>
    </ligand>
</feature>
<evidence type="ECO:0000313" key="22">
    <source>
        <dbReference type="Proteomes" id="UP001239782"/>
    </source>
</evidence>
<evidence type="ECO:0000256" key="13">
    <source>
        <dbReference type="HAMAP-Rule" id="MF_00394"/>
    </source>
</evidence>
<evidence type="ECO:0000256" key="3">
    <source>
        <dbReference type="ARBA" id="ARBA00022857"/>
    </source>
</evidence>
<dbReference type="GO" id="GO:0047952">
    <property type="term" value="F:glycerol-3-phosphate dehydrogenase [NAD(P)+] activity"/>
    <property type="evidence" value="ECO:0007669"/>
    <property type="project" value="UniProtKB-UniRule"/>
</dbReference>
<dbReference type="SUPFAM" id="SSF48179">
    <property type="entry name" value="6-phosphogluconate dehydrogenase C-terminal domain-like"/>
    <property type="match status" value="1"/>
</dbReference>
<keyword evidence="18" id="KW-0472">Membrane</keyword>
<evidence type="ECO:0000313" key="21">
    <source>
        <dbReference type="EMBL" id="WMS85774.1"/>
    </source>
</evidence>
<dbReference type="NCBIfam" id="NF000940">
    <property type="entry name" value="PRK00094.1-2"/>
    <property type="match status" value="1"/>
</dbReference>
<proteinExistence type="inferred from homology"/>
<dbReference type="EMBL" id="CP133548">
    <property type="protein sequence ID" value="WMS85774.1"/>
    <property type="molecule type" value="Genomic_DNA"/>
</dbReference>
<comment type="similarity">
    <text evidence="1 13 17">Belongs to the NAD-dependent glycerol-3-phosphate dehydrogenase family.</text>
</comment>
<feature type="binding site" evidence="13">
    <location>
        <position position="112"/>
    </location>
    <ligand>
        <name>NADPH</name>
        <dbReference type="ChEBI" id="CHEBI:57783"/>
    </ligand>
</feature>
<feature type="binding site" evidence="13">
    <location>
        <position position="196"/>
    </location>
    <ligand>
        <name>sn-glycerol 3-phosphate</name>
        <dbReference type="ChEBI" id="CHEBI:57597"/>
    </ligand>
</feature>
<dbReference type="GO" id="GO:0005975">
    <property type="term" value="P:carbohydrate metabolic process"/>
    <property type="evidence" value="ECO:0007669"/>
    <property type="project" value="InterPro"/>
</dbReference>
<dbReference type="KEGG" id="plei:Q9312_11160"/>
<evidence type="ECO:0000256" key="17">
    <source>
        <dbReference type="RuleBase" id="RU000437"/>
    </source>
</evidence>
<dbReference type="GO" id="GO:0046474">
    <property type="term" value="P:glycerophospholipid biosynthetic process"/>
    <property type="evidence" value="ECO:0007669"/>
    <property type="project" value="TreeGrafter"/>
</dbReference>
<evidence type="ECO:0000259" key="20">
    <source>
        <dbReference type="Pfam" id="PF07479"/>
    </source>
</evidence>
<dbReference type="InterPro" id="IPR013328">
    <property type="entry name" value="6PGD_dom2"/>
</dbReference>
<keyword evidence="3 13" id="KW-0521">NADP</keyword>
<keyword evidence="7 13" id="KW-0594">Phospholipid biosynthesis</keyword>
<dbReference type="InterPro" id="IPR006168">
    <property type="entry name" value="G3P_DH_NAD-dep"/>
</dbReference>
<feature type="binding site" evidence="13">
    <location>
        <position position="55"/>
    </location>
    <ligand>
        <name>NADPH</name>
        <dbReference type="ChEBI" id="CHEBI:57783"/>
    </ligand>
</feature>
<dbReference type="InterPro" id="IPR036291">
    <property type="entry name" value="NAD(P)-bd_dom_sf"/>
</dbReference>
<dbReference type="GO" id="GO:0046167">
    <property type="term" value="P:glycerol-3-phosphate biosynthetic process"/>
    <property type="evidence" value="ECO:0007669"/>
    <property type="project" value="UniProtKB-UniRule"/>
</dbReference>
<feature type="binding site" evidence="15">
    <location>
        <position position="112"/>
    </location>
    <ligand>
        <name>substrate</name>
    </ligand>
</feature>
<name>A0AA51RQU3_9GAMM</name>
<dbReference type="GO" id="GO:0005829">
    <property type="term" value="C:cytosol"/>
    <property type="evidence" value="ECO:0007669"/>
    <property type="project" value="TreeGrafter"/>
</dbReference>
<feature type="domain" description="Glycerol-3-phosphate dehydrogenase NAD-dependent C-terminal" evidence="20">
    <location>
        <begin position="185"/>
        <end position="322"/>
    </location>
</feature>
<dbReference type="GO" id="GO:0046168">
    <property type="term" value="P:glycerol-3-phosphate catabolic process"/>
    <property type="evidence" value="ECO:0007669"/>
    <property type="project" value="InterPro"/>
</dbReference>
<evidence type="ECO:0000256" key="12">
    <source>
        <dbReference type="ARBA" id="ARBA00080511"/>
    </source>
</evidence>
<comment type="caution">
    <text evidence="13">Lacks conserved residue(s) required for the propagation of feature annotation.</text>
</comment>
<dbReference type="InterPro" id="IPR008927">
    <property type="entry name" value="6-PGluconate_DH-like_C_sf"/>
</dbReference>
<feature type="binding site" evidence="13">
    <location>
        <position position="260"/>
    </location>
    <ligand>
        <name>sn-glycerol 3-phosphate</name>
        <dbReference type="ChEBI" id="CHEBI:57597"/>
    </ligand>
</feature>
<evidence type="ECO:0000256" key="6">
    <source>
        <dbReference type="ARBA" id="ARBA00023098"/>
    </source>
</evidence>
<dbReference type="HAMAP" id="MF_00394">
    <property type="entry name" value="NAD_Glyc3P_dehydrog"/>
    <property type="match status" value="1"/>
</dbReference>
<dbReference type="PROSITE" id="PS00957">
    <property type="entry name" value="NAD_G3PDH"/>
    <property type="match status" value="1"/>
</dbReference>
<evidence type="ECO:0000259" key="19">
    <source>
        <dbReference type="Pfam" id="PF01210"/>
    </source>
</evidence>
<dbReference type="RefSeq" id="WP_309200927.1">
    <property type="nucleotide sequence ID" value="NZ_CP133548.1"/>
</dbReference>
<feature type="domain" description="Glycerol-3-phosphate dehydrogenase NAD-dependent N-terminal" evidence="19">
    <location>
        <begin position="10"/>
        <end position="164"/>
    </location>
</feature>